<dbReference type="AlphaFoldDB" id="H5XUE2"/>
<reference evidence="1 2" key="1">
    <citation type="submission" date="2011-11" db="EMBL/GenBank/DDBJ databases">
        <title>The Noncontiguous Finished genome of Desulfosporosinus youngiae DSM 17734.</title>
        <authorList>
            <consortium name="US DOE Joint Genome Institute (JGI-PGF)"/>
            <person name="Lucas S."/>
            <person name="Han J."/>
            <person name="Lapidus A."/>
            <person name="Cheng J.-F."/>
            <person name="Goodwin L."/>
            <person name="Pitluck S."/>
            <person name="Peters L."/>
            <person name="Ovchinnikova G."/>
            <person name="Lu M."/>
            <person name="Land M.L."/>
            <person name="Hauser L."/>
            <person name="Pester M."/>
            <person name="Spring S."/>
            <person name="Ollivier B."/>
            <person name="Rattei T."/>
            <person name="Klenk H.-P."/>
            <person name="Wagner M."/>
            <person name="Loy A."/>
            <person name="Woyke T.J."/>
        </authorList>
    </citation>
    <scope>NUCLEOTIDE SEQUENCE [LARGE SCALE GENOMIC DNA]</scope>
    <source>
        <strain evidence="1 2">DSM 17734</strain>
    </source>
</reference>
<dbReference type="OrthoDB" id="9773927at2"/>
<protein>
    <recommendedName>
        <fullName evidence="3">Nucleotidyltransferase family protein</fullName>
    </recommendedName>
</protein>
<dbReference type="EMBL" id="CM001441">
    <property type="protein sequence ID" value="EHQ89378.1"/>
    <property type="molecule type" value="Genomic_DNA"/>
</dbReference>
<dbReference type="eggNOG" id="COG1216">
    <property type="taxonomic scope" value="Bacteria"/>
</dbReference>
<dbReference type="Gene3D" id="3.30.460.40">
    <property type="match status" value="1"/>
</dbReference>
<gene>
    <name evidence="1" type="ORF">DesyoDRAFT_2295</name>
</gene>
<sequence>MSYSNIVPKISTELLFMLNCLKYVQAEEEQMHTLDQSLNWDSFLQLAMNHRVLPLVYKKLSNPNSPEVPEYVMKALQQECRNNALRAVGMAGEMIRVIRIMEENGIRPLILKGAPLALKLYQDIALRPSVDIDIMVKPLDFTKAEKLMDMLGYKRLKPGSSMIQTQRQKEKYYNKFQHFSYFHFERAICVELHWRTYNFGVKGIPTASGLKTQTIDFGGCFVSTMADEEWLMYLMVHGCNHMWSRLRWLIDIKKFMQMTIDWDRLMLLADSNELKVIVHLTLILVNELLAVPIPGPLSQDVAKDRKAWKLAQIVIDELRDNPDEVSYSRSSYLKKLVFKQPQYYVSLRTGWKRKLLYIFTYISAKIHPGEKDLQLFPLPSNLNWFYYLIRPFNWVWRRFFIIK</sequence>
<keyword evidence="2" id="KW-1185">Reference proteome</keyword>
<dbReference type="RefSeq" id="WP_007783022.1">
    <property type="nucleotide sequence ID" value="NZ_CM001441.1"/>
</dbReference>
<proteinExistence type="predicted"/>
<dbReference type="Proteomes" id="UP000005104">
    <property type="component" value="Chromosome"/>
</dbReference>
<dbReference type="Pfam" id="PF14907">
    <property type="entry name" value="NTP_transf_5"/>
    <property type="match status" value="1"/>
</dbReference>
<dbReference type="HOGENOM" id="CLU_036186_0_0_9"/>
<organism evidence="1 2">
    <name type="scientific">Desulfosporosinus youngiae DSM 17734</name>
    <dbReference type="NCBI Taxonomy" id="768710"/>
    <lineage>
        <taxon>Bacteria</taxon>
        <taxon>Bacillati</taxon>
        <taxon>Bacillota</taxon>
        <taxon>Clostridia</taxon>
        <taxon>Eubacteriales</taxon>
        <taxon>Desulfitobacteriaceae</taxon>
        <taxon>Desulfosporosinus</taxon>
    </lineage>
</organism>
<name>H5XUE2_9FIRM</name>
<accession>H5XUE2</accession>
<evidence type="ECO:0000313" key="1">
    <source>
        <dbReference type="EMBL" id="EHQ89378.1"/>
    </source>
</evidence>
<evidence type="ECO:0008006" key="3">
    <source>
        <dbReference type="Google" id="ProtNLM"/>
    </source>
</evidence>
<evidence type="ECO:0000313" key="2">
    <source>
        <dbReference type="Proteomes" id="UP000005104"/>
    </source>
</evidence>
<dbReference type="InterPro" id="IPR039498">
    <property type="entry name" value="NTP_transf_5"/>
</dbReference>
<dbReference type="STRING" id="768710.DesyoDRAFT_2295"/>